<dbReference type="OrthoDB" id="72386at2759"/>
<gene>
    <name evidence="2" type="ORF">ACHHYP_20798</name>
</gene>
<keyword evidence="1" id="KW-1133">Transmembrane helix</keyword>
<comment type="caution">
    <text evidence="2">The sequence shown here is derived from an EMBL/GenBank/DDBJ whole genome shotgun (WGS) entry which is preliminary data.</text>
</comment>
<evidence type="ECO:0000313" key="2">
    <source>
        <dbReference type="EMBL" id="OQR82330.1"/>
    </source>
</evidence>
<protein>
    <submittedName>
        <fullName evidence="2">Uncharacterized protein</fullName>
    </submittedName>
</protein>
<evidence type="ECO:0000256" key="1">
    <source>
        <dbReference type="SAM" id="Phobius"/>
    </source>
</evidence>
<dbReference type="AlphaFoldDB" id="A0A1V9Y9C7"/>
<accession>A0A1V9Y9C7</accession>
<evidence type="ECO:0000313" key="3">
    <source>
        <dbReference type="Proteomes" id="UP000243579"/>
    </source>
</evidence>
<reference evidence="2 3" key="1">
    <citation type="journal article" date="2014" name="Genome Biol. Evol.">
        <title>The secreted proteins of Achlya hypogyna and Thraustotheca clavata identify the ancestral oomycete secretome and reveal gene acquisitions by horizontal gene transfer.</title>
        <authorList>
            <person name="Misner I."/>
            <person name="Blouin N."/>
            <person name="Leonard G."/>
            <person name="Richards T.A."/>
            <person name="Lane C.E."/>
        </authorList>
    </citation>
    <scope>NUCLEOTIDE SEQUENCE [LARGE SCALE GENOMIC DNA]</scope>
    <source>
        <strain evidence="2 3">ATCC 48635</strain>
    </source>
</reference>
<keyword evidence="1" id="KW-0472">Membrane</keyword>
<sequence>MVQSNKKMDASRSETTTPATISYLSGSYWCGLLIMVIGVVLPLVYMFLQNKKAFKSVRRD</sequence>
<organism evidence="2 3">
    <name type="scientific">Achlya hypogyna</name>
    <name type="common">Oomycete</name>
    <name type="synonym">Protoachlya hypogyna</name>
    <dbReference type="NCBI Taxonomy" id="1202772"/>
    <lineage>
        <taxon>Eukaryota</taxon>
        <taxon>Sar</taxon>
        <taxon>Stramenopiles</taxon>
        <taxon>Oomycota</taxon>
        <taxon>Saprolegniomycetes</taxon>
        <taxon>Saprolegniales</taxon>
        <taxon>Achlyaceae</taxon>
        <taxon>Achlya</taxon>
    </lineage>
</organism>
<name>A0A1V9Y9C7_ACHHY</name>
<dbReference type="EMBL" id="JNBR01002488">
    <property type="protein sequence ID" value="OQR82330.1"/>
    <property type="molecule type" value="Genomic_DNA"/>
</dbReference>
<keyword evidence="1" id="KW-0812">Transmembrane</keyword>
<feature type="transmembrane region" description="Helical" evidence="1">
    <location>
        <begin position="26"/>
        <end position="48"/>
    </location>
</feature>
<proteinExistence type="predicted"/>
<dbReference type="Proteomes" id="UP000243579">
    <property type="component" value="Unassembled WGS sequence"/>
</dbReference>
<keyword evidence="3" id="KW-1185">Reference proteome</keyword>